<organism evidence="1 2">
    <name type="scientific">Desmophyllum pertusum</name>
    <dbReference type="NCBI Taxonomy" id="174260"/>
    <lineage>
        <taxon>Eukaryota</taxon>
        <taxon>Metazoa</taxon>
        <taxon>Cnidaria</taxon>
        <taxon>Anthozoa</taxon>
        <taxon>Hexacorallia</taxon>
        <taxon>Scleractinia</taxon>
        <taxon>Caryophylliina</taxon>
        <taxon>Caryophylliidae</taxon>
        <taxon>Desmophyllum</taxon>
    </lineage>
</organism>
<accession>A0A9W9ZXK2</accession>
<sequence>MDTDLDGMMKDDKEEHLDEPNDMAPVAVSHIAGQPINSTEQEVIGLLLAQQQVFTSSGKLEPSSVYVNQSAIPSSVAVVTGDHVLQTHGADSKAIVISEDDDVEVKDDSILVAQQGEQDAATATIMATVEHQEGNEGYQPVQTTLAPGDLVQSAVVVSSTPGGTVFLEPQAVTLTELPGGTVQALPAGSYEATYVHQSSDGTSYVITSEPTSLIPTQLFP</sequence>
<comment type="caution">
    <text evidence="1">The sequence shown here is derived from an EMBL/GenBank/DDBJ whole genome shotgun (WGS) entry which is preliminary data.</text>
</comment>
<dbReference type="Proteomes" id="UP001163046">
    <property type="component" value="Unassembled WGS sequence"/>
</dbReference>
<dbReference type="OrthoDB" id="5956999at2759"/>
<dbReference type="EMBL" id="MU825873">
    <property type="protein sequence ID" value="KAJ7387864.1"/>
    <property type="molecule type" value="Genomic_DNA"/>
</dbReference>
<name>A0A9W9ZXK2_9CNID</name>
<evidence type="ECO:0000313" key="2">
    <source>
        <dbReference type="Proteomes" id="UP001163046"/>
    </source>
</evidence>
<gene>
    <name evidence="1" type="ORF">OS493_001212</name>
</gene>
<reference evidence="1" key="1">
    <citation type="submission" date="2023-01" db="EMBL/GenBank/DDBJ databases">
        <title>Genome assembly of the deep-sea coral Lophelia pertusa.</title>
        <authorList>
            <person name="Herrera S."/>
            <person name="Cordes E."/>
        </authorList>
    </citation>
    <scope>NUCLEOTIDE SEQUENCE</scope>
    <source>
        <strain evidence="1">USNM1676648</strain>
        <tissue evidence="1">Polyp</tissue>
    </source>
</reference>
<protein>
    <submittedName>
        <fullName evidence="1">Uncharacterized protein</fullName>
    </submittedName>
</protein>
<evidence type="ECO:0000313" key="1">
    <source>
        <dbReference type="EMBL" id="KAJ7387864.1"/>
    </source>
</evidence>
<proteinExistence type="predicted"/>
<keyword evidence="2" id="KW-1185">Reference proteome</keyword>
<dbReference type="AlphaFoldDB" id="A0A9W9ZXK2"/>